<accession>A0ABS4YV60</accession>
<dbReference type="InterPro" id="IPR046335">
    <property type="entry name" value="LacI/GalR-like_sensor"/>
</dbReference>
<dbReference type="RefSeq" id="WP_209678345.1">
    <property type="nucleotide sequence ID" value="NZ_JAGIOI010000001.1"/>
</dbReference>
<organism evidence="5 6">
    <name type="scientific">Arthrobacter stackebrandtii</name>
    <dbReference type="NCBI Taxonomy" id="272161"/>
    <lineage>
        <taxon>Bacteria</taxon>
        <taxon>Bacillati</taxon>
        <taxon>Actinomycetota</taxon>
        <taxon>Actinomycetes</taxon>
        <taxon>Micrococcales</taxon>
        <taxon>Micrococcaceae</taxon>
        <taxon>Arthrobacter</taxon>
    </lineage>
</organism>
<evidence type="ECO:0000256" key="1">
    <source>
        <dbReference type="ARBA" id="ARBA00023015"/>
    </source>
</evidence>
<gene>
    <name evidence="5" type="ORF">JOF48_001169</name>
</gene>
<dbReference type="Proteomes" id="UP000711614">
    <property type="component" value="Unassembled WGS sequence"/>
</dbReference>
<dbReference type="Pfam" id="PF00356">
    <property type="entry name" value="LacI"/>
    <property type="match status" value="1"/>
</dbReference>
<dbReference type="InterPro" id="IPR028082">
    <property type="entry name" value="Peripla_BP_I"/>
</dbReference>
<dbReference type="InterPro" id="IPR000843">
    <property type="entry name" value="HTH_LacI"/>
</dbReference>
<keyword evidence="2" id="KW-0238">DNA-binding</keyword>
<evidence type="ECO:0000256" key="3">
    <source>
        <dbReference type="ARBA" id="ARBA00023163"/>
    </source>
</evidence>
<name>A0ABS4YV60_9MICC</name>
<dbReference type="SMART" id="SM00354">
    <property type="entry name" value="HTH_LACI"/>
    <property type="match status" value="1"/>
</dbReference>
<dbReference type="Gene3D" id="3.40.50.2300">
    <property type="match status" value="2"/>
</dbReference>
<dbReference type="PANTHER" id="PTHR30146">
    <property type="entry name" value="LACI-RELATED TRANSCRIPTIONAL REPRESSOR"/>
    <property type="match status" value="1"/>
</dbReference>
<reference evidence="5 6" key="1">
    <citation type="submission" date="2021-03" db="EMBL/GenBank/DDBJ databases">
        <title>Sequencing the genomes of 1000 actinobacteria strains.</title>
        <authorList>
            <person name="Klenk H.-P."/>
        </authorList>
    </citation>
    <scope>NUCLEOTIDE SEQUENCE [LARGE SCALE GENOMIC DNA]</scope>
    <source>
        <strain evidence="5 6">DSM 16005</strain>
    </source>
</reference>
<dbReference type="EMBL" id="JAGIOI010000001">
    <property type="protein sequence ID" value="MBP2412370.1"/>
    <property type="molecule type" value="Genomic_DNA"/>
</dbReference>
<evidence type="ECO:0000313" key="6">
    <source>
        <dbReference type="Proteomes" id="UP000711614"/>
    </source>
</evidence>
<feature type="domain" description="HTH lacI-type" evidence="4">
    <location>
        <begin position="4"/>
        <end position="58"/>
    </location>
</feature>
<dbReference type="PROSITE" id="PS50932">
    <property type="entry name" value="HTH_LACI_2"/>
    <property type="match status" value="1"/>
</dbReference>
<dbReference type="Gene3D" id="1.10.260.40">
    <property type="entry name" value="lambda repressor-like DNA-binding domains"/>
    <property type="match status" value="1"/>
</dbReference>
<dbReference type="SUPFAM" id="SSF47413">
    <property type="entry name" value="lambda repressor-like DNA-binding domains"/>
    <property type="match status" value="1"/>
</dbReference>
<dbReference type="Pfam" id="PF13377">
    <property type="entry name" value="Peripla_BP_3"/>
    <property type="match status" value="1"/>
</dbReference>
<evidence type="ECO:0000259" key="4">
    <source>
        <dbReference type="PROSITE" id="PS50932"/>
    </source>
</evidence>
<proteinExistence type="predicted"/>
<dbReference type="PANTHER" id="PTHR30146:SF109">
    <property type="entry name" value="HTH-TYPE TRANSCRIPTIONAL REGULATOR GALS"/>
    <property type="match status" value="1"/>
</dbReference>
<keyword evidence="6" id="KW-1185">Reference proteome</keyword>
<sequence>MRTASIKDVANHAGVAVGTVSNVLNYPERVASKTRERVQASIAELGFVRNDVARQLRAGHSRTIGLVVLDIGNPFFSSLARAAEDAAAEGGNAVVLGNSGHDAGRELHYIDLFEEQRVQGVLISPVKDITARLKALVARGTKVVLVDSPAQEGAFSSVSVDDISGGFMATKHLLDIGRRRIAFVAGPQEFHQVTDRLTGAMRAVAQVPGATLEVLQASDLTVLAGRGIGDALVARESLLPDGLFCANDLLALGVMQSLTMLNTLRIPEDVALVGYDDIDFAASAVVPLTSVRQPTTLIGRTAIELLTEQLESPEAGPRSVVFEPELVVRASTGA</sequence>
<dbReference type="InterPro" id="IPR010982">
    <property type="entry name" value="Lambda_DNA-bd_dom_sf"/>
</dbReference>
<dbReference type="CDD" id="cd01392">
    <property type="entry name" value="HTH_LacI"/>
    <property type="match status" value="1"/>
</dbReference>
<evidence type="ECO:0000256" key="2">
    <source>
        <dbReference type="ARBA" id="ARBA00023125"/>
    </source>
</evidence>
<evidence type="ECO:0000313" key="5">
    <source>
        <dbReference type="EMBL" id="MBP2412370.1"/>
    </source>
</evidence>
<protein>
    <submittedName>
        <fullName evidence="5">LacI family transcriptional regulator</fullName>
    </submittedName>
</protein>
<comment type="caution">
    <text evidence="5">The sequence shown here is derived from an EMBL/GenBank/DDBJ whole genome shotgun (WGS) entry which is preliminary data.</text>
</comment>
<keyword evidence="3" id="KW-0804">Transcription</keyword>
<keyword evidence="1" id="KW-0805">Transcription regulation</keyword>
<dbReference type="SUPFAM" id="SSF53822">
    <property type="entry name" value="Periplasmic binding protein-like I"/>
    <property type="match status" value="1"/>
</dbReference>